<dbReference type="Proteomes" id="UP000239322">
    <property type="component" value="Unassembled WGS sequence"/>
</dbReference>
<dbReference type="Pfam" id="PF00656">
    <property type="entry name" value="Peptidase_C14"/>
    <property type="match status" value="1"/>
</dbReference>
<protein>
    <recommendedName>
        <fullName evidence="1">Peptidase C14 caspase domain-containing protein</fullName>
    </recommendedName>
</protein>
<reference evidence="2 3" key="1">
    <citation type="submission" date="2018-03" db="EMBL/GenBank/DDBJ databases">
        <title>Novel Streptomyces sp. from soil.</title>
        <authorList>
            <person name="Tan G.Y.A."/>
            <person name="Lee Z.Y."/>
        </authorList>
    </citation>
    <scope>NUCLEOTIDE SEQUENCE [LARGE SCALE GENOMIC DNA]</scope>
    <source>
        <strain evidence="2 3">ST5x</strain>
    </source>
</reference>
<evidence type="ECO:0000313" key="2">
    <source>
        <dbReference type="EMBL" id="PRH78203.1"/>
    </source>
</evidence>
<dbReference type="SUPFAM" id="SSF52540">
    <property type="entry name" value="P-loop containing nucleoside triphosphate hydrolases"/>
    <property type="match status" value="1"/>
</dbReference>
<dbReference type="RefSeq" id="WP_105869614.1">
    <property type="nucleotide sequence ID" value="NZ_PVLV01000229.1"/>
</dbReference>
<dbReference type="GO" id="GO:0006508">
    <property type="term" value="P:proteolysis"/>
    <property type="evidence" value="ECO:0007669"/>
    <property type="project" value="InterPro"/>
</dbReference>
<dbReference type="EMBL" id="PVLV01000229">
    <property type="protein sequence ID" value="PRH78203.1"/>
    <property type="molecule type" value="Genomic_DNA"/>
</dbReference>
<keyword evidence="3" id="KW-1185">Reference proteome</keyword>
<dbReference type="GO" id="GO:0004197">
    <property type="term" value="F:cysteine-type endopeptidase activity"/>
    <property type="evidence" value="ECO:0007669"/>
    <property type="project" value="InterPro"/>
</dbReference>
<evidence type="ECO:0000313" key="3">
    <source>
        <dbReference type="Proteomes" id="UP000239322"/>
    </source>
</evidence>
<organism evidence="2 3">
    <name type="scientific">Streptomyces solincola</name>
    <dbReference type="NCBI Taxonomy" id="2100817"/>
    <lineage>
        <taxon>Bacteria</taxon>
        <taxon>Bacillati</taxon>
        <taxon>Actinomycetota</taxon>
        <taxon>Actinomycetes</taxon>
        <taxon>Kitasatosporales</taxon>
        <taxon>Streptomycetaceae</taxon>
        <taxon>Streptomyces</taxon>
    </lineage>
</organism>
<accession>A0A2S9PV09</accession>
<dbReference type="Gene3D" id="3.40.50.1460">
    <property type="match status" value="1"/>
</dbReference>
<dbReference type="InterPro" id="IPR015943">
    <property type="entry name" value="WD40/YVTN_repeat-like_dom_sf"/>
</dbReference>
<dbReference type="Gene3D" id="2.130.10.10">
    <property type="entry name" value="YVTN repeat-like/Quinoprotein amine dehydrogenase"/>
    <property type="match status" value="1"/>
</dbReference>
<dbReference type="OrthoDB" id="4571976at2"/>
<dbReference type="AlphaFoldDB" id="A0A2S9PV09"/>
<proteinExistence type="predicted"/>
<dbReference type="InterPro" id="IPR011600">
    <property type="entry name" value="Pept_C14_caspase"/>
</dbReference>
<evidence type="ECO:0000259" key="1">
    <source>
        <dbReference type="Pfam" id="PF00656"/>
    </source>
</evidence>
<name>A0A2S9PV09_9ACTN</name>
<dbReference type="SUPFAM" id="SSF101898">
    <property type="entry name" value="NHL repeat"/>
    <property type="match status" value="1"/>
</dbReference>
<feature type="domain" description="Peptidase C14 caspase" evidence="1">
    <location>
        <begin position="55"/>
        <end position="224"/>
    </location>
</feature>
<dbReference type="InterPro" id="IPR027417">
    <property type="entry name" value="P-loop_NTPase"/>
</dbReference>
<sequence>MASPAAETVAGRTAAETVARRTAAGSAAGAAAAPALGTAAGRGGGSVDGHRRVFVVAGTAAYGPGLEPLPRVKDEIALVRGVFEEIGLTAAEGVLLDPRPEELKQAVAGARRGTEQDGPPHSLVLYYSGHGYASNGSYRLAMSGGTRGTDRDEATSITAHELADLVNEQTRVDGRGRPEQVVVLVDACSSGMAVSDFAQHEQAVTQQGNRKPAVFLITSAGRTQEADQLAFADALSASLKSPGIPKSARYVELRALRKEIHHHLAGRRQDVHVYATPGKGGQDCRVFPNPRYEKLRPQQLPEAAAGSGWAFCGRERAQRDLVAHLAGAAPDGGGPVNVTGPSGSGKSTLLAWLAAASDERPLPTVSDAAMDAVSDAPALSVPPGRAVLVQAYGGSRGSVLHEIGAELGVPYRDDPAAFFDALARLPEPRWVLVDTVNRVGATDAEDHGSAETVREFAEKVLLPLSELPTVRLAFSTEEPLVLPGVRELPLGEAPYFDPGDIELLARQVLTTRRGTLHDRVSRPTLDGYADAIRERSGTSFLRAYLFSIDLAGRKPTEDEARVQTSVTDVFERELAKLAPEDPDWAKDLLTPLAWALGGGVPDYPLWIDLVRRLTGRRTDRTALDRLLARTEEFVTETEDVAGGAGWRLRREEYARHLAPVEDTARAHAAFTGALTDALGAAGPGHRPRWSAADGYTRRNLAEHAQRAGMLDELLTDPDFLLCVDPPRLRRALTLSGSPRARAVRRITDRLFAGARDDGCDMSRLEFLAQAYQQGELARNAGGLPRPWRSTWVHRESSDSVSGVSVADRRRFLVVGTQEGGVLYGERDRPGLRPPHPAADTGDAAAQLSAVGAGMLHGRPFAALATWAGGLTLHDLESGQRYPMAEPPFPDRVIACELGEHGLLIASAHAWRRCEKEGVDDRPVDSGGLVLASVATAVVSGECWTVACCPTGEVAAWGPDGLLRCTFTTPQRQALTWIGAHDGDILTASNDGTVWRSSPYGTGQRCVAAHGDQRVTSLKVLRTGGGTLLLTTGLDGFVRLTPLDRGLAGPRPEVALDVGTGVWSADLEETGRLVVCTQNGTARITL</sequence>
<comment type="caution">
    <text evidence="2">The sequence shown here is derived from an EMBL/GenBank/DDBJ whole genome shotgun (WGS) entry which is preliminary data.</text>
</comment>
<gene>
    <name evidence="2" type="ORF">C6N75_16180</name>
</gene>